<comment type="caution">
    <text evidence="1">The sequence shown here is derived from an EMBL/GenBank/DDBJ whole genome shotgun (WGS) entry which is preliminary data.</text>
</comment>
<dbReference type="GO" id="GO:0008964">
    <property type="term" value="F:phosphoenolpyruvate carboxylase activity"/>
    <property type="evidence" value="ECO:0007669"/>
    <property type="project" value="InterPro"/>
</dbReference>
<dbReference type="Pfam" id="PF00311">
    <property type="entry name" value="PEPcase"/>
    <property type="match status" value="1"/>
</dbReference>
<reference evidence="1" key="1">
    <citation type="submission" date="2021-02" db="EMBL/GenBank/DDBJ databases">
        <authorList>
            <person name="Nowell W R."/>
        </authorList>
    </citation>
    <scope>NUCLEOTIDE SEQUENCE</scope>
</reference>
<gene>
    <name evidence="1" type="ORF">SMN809_LOCUS32586</name>
</gene>
<dbReference type="InterPro" id="IPR015813">
    <property type="entry name" value="Pyrv/PenolPyrv_kinase-like_dom"/>
</dbReference>
<evidence type="ECO:0000313" key="2">
    <source>
        <dbReference type="Proteomes" id="UP000676336"/>
    </source>
</evidence>
<dbReference type="Proteomes" id="UP000676336">
    <property type="component" value="Unassembled WGS sequence"/>
</dbReference>
<dbReference type="PANTHER" id="PTHR30523:SF6">
    <property type="entry name" value="PHOSPHOENOLPYRUVATE CARBOXYLASE"/>
    <property type="match status" value="1"/>
</dbReference>
<proteinExistence type="predicted"/>
<dbReference type="GO" id="GO:0006099">
    <property type="term" value="P:tricarboxylic acid cycle"/>
    <property type="evidence" value="ECO:0007669"/>
    <property type="project" value="InterPro"/>
</dbReference>
<feature type="non-terminal residue" evidence="1">
    <location>
        <position position="1"/>
    </location>
</feature>
<dbReference type="GO" id="GO:0005829">
    <property type="term" value="C:cytosol"/>
    <property type="evidence" value="ECO:0007669"/>
    <property type="project" value="TreeGrafter"/>
</dbReference>
<dbReference type="SUPFAM" id="SSF51621">
    <property type="entry name" value="Phosphoenolpyruvate/pyruvate domain"/>
    <property type="match status" value="1"/>
</dbReference>
<feature type="non-terminal residue" evidence="1">
    <location>
        <position position="86"/>
    </location>
</feature>
<organism evidence="1 2">
    <name type="scientific">Rotaria magnacalcarata</name>
    <dbReference type="NCBI Taxonomy" id="392030"/>
    <lineage>
        <taxon>Eukaryota</taxon>
        <taxon>Metazoa</taxon>
        <taxon>Spiralia</taxon>
        <taxon>Gnathifera</taxon>
        <taxon>Rotifera</taxon>
        <taxon>Eurotatoria</taxon>
        <taxon>Bdelloidea</taxon>
        <taxon>Philodinida</taxon>
        <taxon>Philodinidae</taxon>
        <taxon>Rotaria</taxon>
    </lineage>
</organism>
<dbReference type="EMBL" id="CAJOBI010068743">
    <property type="protein sequence ID" value="CAF4448141.1"/>
    <property type="molecule type" value="Genomic_DNA"/>
</dbReference>
<dbReference type="InterPro" id="IPR021135">
    <property type="entry name" value="PEP_COase"/>
</dbReference>
<protein>
    <submittedName>
        <fullName evidence="1">Uncharacterized protein</fullName>
    </submittedName>
</protein>
<dbReference type="GO" id="GO:0015977">
    <property type="term" value="P:carbon fixation"/>
    <property type="evidence" value="ECO:0007669"/>
    <property type="project" value="InterPro"/>
</dbReference>
<evidence type="ECO:0000313" key="1">
    <source>
        <dbReference type="EMBL" id="CAF4448141.1"/>
    </source>
</evidence>
<name>A0A8S2WJ31_9BILA</name>
<sequence length="86" mass="9665">GLPGLAVLSMEIYASAVLEATLLPMPKPKESWREEMNKLAARAHRTYNSVVRENSDFVPYFRRITPLNALSQLPLGSRPAKRKQEG</sequence>
<accession>A0A8S2WJ31</accession>
<dbReference type="PANTHER" id="PTHR30523">
    <property type="entry name" value="PHOSPHOENOLPYRUVATE CARBOXYLASE"/>
    <property type="match status" value="1"/>
</dbReference>
<dbReference type="AlphaFoldDB" id="A0A8S2WJ31"/>